<organism evidence="1 2">
    <name type="scientific">Aromia moschata</name>
    <dbReference type="NCBI Taxonomy" id="1265417"/>
    <lineage>
        <taxon>Eukaryota</taxon>
        <taxon>Metazoa</taxon>
        <taxon>Ecdysozoa</taxon>
        <taxon>Arthropoda</taxon>
        <taxon>Hexapoda</taxon>
        <taxon>Insecta</taxon>
        <taxon>Pterygota</taxon>
        <taxon>Neoptera</taxon>
        <taxon>Endopterygota</taxon>
        <taxon>Coleoptera</taxon>
        <taxon>Polyphaga</taxon>
        <taxon>Cucujiformia</taxon>
        <taxon>Chrysomeloidea</taxon>
        <taxon>Cerambycidae</taxon>
        <taxon>Cerambycinae</taxon>
        <taxon>Callichromatini</taxon>
        <taxon>Aromia</taxon>
    </lineage>
</organism>
<dbReference type="EMBL" id="JAPWTK010000486">
    <property type="protein sequence ID" value="KAJ8939445.1"/>
    <property type="molecule type" value="Genomic_DNA"/>
</dbReference>
<reference evidence="1" key="1">
    <citation type="journal article" date="2023" name="Insect Mol. Biol.">
        <title>Genome sequencing provides insights into the evolution of gene families encoding plant cell wall-degrading enzymes in longhorned beetles.</title>
        <authorList>
            <person name="Shin N.R."/>
            <person name="Okamura Y."/>
            <person name="Kirsch R."/>
            <person name="Pauchet Y."/>
        </authorList>
    </citation>
    <scope>NUCLEOTIDE SEQUENCE</scope>
    <source>
        <strain evidence="1">AMC_N1</strain>
    </source>
</reference>
<proteinExistence type="predicted"/>
<dbReference type="Proteomes" id="UP001162162">
    <property type="component" value="Unassembled WGS sequence"/>
</dbReference>
<accession>A0AAV8XKT4</accession>
<gene>
    <name evidence="1" type="ORF">NQ318_023071</name>
</gene>
<name>A0AAV8XKT4_9CUCU</name>
<keyword evidence="2" id="KW-1185">Reference proteome</keyword>
<dbReference type="AlphaFoldDB" id="A0AAV8XKT4"/>
<comment type="caution">
    <text evidence="1">The sequence shown here is derived from an EMBL/GenBank/DDBJ whole genome shotgun (WGS) entry which is preliminary data.</text>
</comment>
<protein>
    <submittedName>
        <fullName evidence="1">Uncharacterized protein</fullName>
    </submittedName>
</protein>
<evidence type="ECO:0000313" key="2">
    <source>
        <dbReference type="Proteomes" id="UP001162162"/>
    </source>
</evidence>
<sequence length="117" mass="13774">MQIIQERFTNSKVINQASAIERLLNDDTFLYWLNIFHHVMPHVDILYDQLQARKADSTQIKNAVEAFETCITKIRQNIDECVETGHLKNEDLEHSRKRIRLSQDNLRVAAIEVYFCV</sequence>
<evidence type="ECO:0000313" key="1">
    <source>
        <dbReference type="EMBL" id="KAJ8939445.1"/>
    </source>
</evidence>